<dbReference type="EMBL" id="VTYF01000015">
    <property type="protein sequence ID" value="NOI11209.1"/>
    <property type="molecule type" value="Genomic_DNA"/>
</dbReference>
<dbReference type="Gene3D" id="3.40.50.300">
    <property type="entry name" value="P-loop containing nucleotide triphosphate hydrolases"/>
    <property type="match status" value="1"/>
</dbReference>
<evidence type="ECO:0000313" key="2">
    <source>
        <dbReference type="EMBL" id="NOI11209.1"/>
    </source>
</evidence>
<dbReference type="CDD" id="cd02042">
    <property type="entry name" value="ParAB_family"/>
    <property type="match status" value="1"/>
</dbReference>
<dbReference type="Proteomes" id="UP000532247">
    <property type="component" value="Unassembled WGS sequence"/>
</dbReference>
<reference evidence="2 3" key="1">
    <citation type="submission" date="2019-09" db="EMBL/GenBank/DDBJ databases">
        <title>Draft genome sequencing and comparative genomics of hatchery-associated Vibrios.</title>
        <authorList>
            <person name="Kehlet-Delgado H."/>
            <person name="Mueller R.S."/>
        </authorList>
    </citation>
    <scope>NUCLEOTIDE SEQUENCE [LARGE SCALE GENOMIC DNA]</scope>
    <source>
        <strain evidence="2 3">081416A</strain>
    </source>
</reference>
<evidence type="ECO:0000313" key="3">
    <source>
        <dbReference type="Proteomes" id="UP000532247"/>
    </source>
</evidence>
<dbReference type="SUPFAM" id="SSF52540">
    <property type="entry name" value="P-loop containing nucleoside triphosphate hydrolases"/>
    <property type="match status" value="1"/>
</dbReference>
<dbReference type="InterPro" id="IPR027417">
    <property type="entry name" value="P-loop_NTPase"/>
</dbReference>
<dbReference type="InterPro" id="IPR025669">
    <property type="entry name" value="AAA_dom"/>
</dbReference>
<proteinExistence type="predicted"/>
<dbReference type="AlphaFoldDB" id="A0A7Y4B5Q7"/>
<feature type="domain" description="AAA" evidence="1">
    <location>
        <begin position="3"/>
        <end position="185"/>
    </location>
</feature>
<dbReference type="InterPro" id="IPR050678">
    <property type="entry name" value="DNA_Partitioning_ATPase"/>
</dbReference>
<organism evidence="2 3">
    <name type="scientific">Vibrio alginolyticus</name>
    <dbReference type="NCBI Taxonomy" id="663"/>
    <lineage>
        <taxon>Bacteria</taxon>
        <taxon>Pseudomonadati</taxon>
        <taxon>Pseudomonadota</taxon>
        <taxon>Gammaproteobacteria</taxon>
        <taxon>Vibrionales</taxon>
        <taxon>Vibrionaceae</taxon>
        <taxon>Vibrio</taxon>
    </lineage>
</organism>
<dbReference type="Pfam" id="PF13614">
    <property type="entry name" value="AAA_31"/>
    <property type="match status" value="1"/>
</dbReference>
<gene>
    <name evidence="2" type="ORF">F0254_20450</name>
</gene>
<dbReference type="RefSeq" id="WP_029792791.1">
    <property type="nucleotide sequence ID" value="NZ_JAFLNX010000017.1"/>
</dbReference>
<evidence type="ECO:0000259" key="1">
    <source>
        <dbReference type="Pfam" id="PF13614"/>
    </source>
</evidence>
<dbReference type="PANTHER" id="PTHR13696:SF99">
    <property type="entry name" value="COBYRINIC ACID AC-DIAMIDE SYNTHASE"/>
    <property type="match status" value="1"/>
</dbReference>
<comment type="caution">
    <text evidence="2">The sequence shown here is derived from an EMBL/GenBank/DDBJ whole genome shotgun (WGS) entry which is preliminary data.</text>
</comment>
<protein>
    <submittedName>
        <fullName evidence="2">ParA family protein</fullName>
    </submittedName>
</protein>
<sequence>MTKLVSSVNQKGGVGKTTLCVQSAYRAAERKKRVLLIDIDPQENSTKYWLNSGELEGELPPEANSINLFVDGAVIKPMPVSSVNIGAKTYYEGQIDIMYARETDLTMIEQADDSQQVLMNALSQSAQIRELGYDYVFIDCPPAVCLKQVSSVMISDDVITPMELDGFSAEGILKIHNIIIAAQQQWGDENKPQWHILANKVHAQSSASSSLLSGVREQLGSYMLEGFITTSSVVNDAMMNHRPIFKLPPNGNAAAVGRKFGIVLDEIFERIEAA</sequence>
<accession>A0A7Y4B5Q7</accession>
<name>A0A7Y4B5Q7_VIBAL</name>
<dbReference type="PANTHER" id="PTHR13696">
    <property type="entry name" value="P-LOOP CONTAINING NUCLEOSIDE TRIPHOSPHATE HYDROLASE"/>
    <property type="match status" value="1"/>
</dbReference>